<dbReference type="GO" id="GO:1900376">
    <property type="term" value="P:regulation of secondary metabolite biosynthetic process"/>
    <property type="evidence" value="ECO:0007669"/>
    <property type="project" value="TreeGrafter"/>
</dbReference>
<keyword evidence="7" id="KW-0479">Metal-binding</keyword>
<feature type="binding site" evidence="7">
    <location>
        <position position="132"/>
    </location>
    <ligand>
        <name>Zn(2+)</name>
        <dbReference type="ChEBI" id="CHEBI:29105"/>
    </ligand>
</feature>
<keyword evidence="4" id="KW-0805">Transcription regulation</keyword>
<comment type="caution">
    <text evidence="8">The sequence shown here is derived from an EMBL/GenBank/DDBJ whole genome shotgun (WGS) entry which is preliminary data.</text>
</comment>
<dbReference type="EMBL" id="JAQLGM010000042">
    <property type="protein sequence ID" value="MDB2001569.1"/>
    <property type="molecule type" value="Genomic_DNA"/>
</dbReference>
<keyword evidence="6" id="KW-0804">Transcription</keyword>
<dbReference type="GO" id="GO:0045892">
    <property type="term" value="P:negative regulation of DNA-templated transcription"/>
    <property type="evidence" value="ECO:0007669"/>
    <property type="project" value="TreeGrafter"/>
</dbReference>
<keyword evidence="5" id="KW-0238">DNA-binding</keyword>
<dbReference type="SUPFAM" id="SSF46785">
    <property type="entry name" value="Winged helix' DNA-binding domain"/>
    <property type="match status" value="1"/>
</dbReference>
<dbReference type="AlphaFoldDB" id="A0AAW5F5B9"/>
<dbReference type="RefSeq" id="WP_003499350.1">
    <property type="nucleotide sequence ID" value="NZ_BAABZD010000007.1"/>
</dbReference>
<evidence type="ECO:0000256" key="7">
    <source>
        <dbReference type="PIRSR" id="PIRSR602481-1"/>
    </source>
</evidence>
<protein>
    <submittedName>
        <fullName evidence="8">Transcriptional repressor</fullName>
    </submittedName>
</protein>
<evidence type="ECO:0000256" key="6">
    <source>
        <dbReference type="ARBA" id="ARBA00023163"/>
    </source>
</evidence>
<organism evidence="8 10">
    <name type="scientific">Clostridium symbiosum</name>
    <name type="common">Bacteroides symbiosus</name>
    <dbReference type="NCBI Taxonomy" id="1512"/>
    <lineage>
        <taxon>Bacteria</taxon>
        <taxon>Bacillati</taxon>
        <taxon>Bacillota</taxon>
        <taxon>Clostridia</taxon>
        <taxon>Lachnospirales</taxon>
        <taxon>Lachnospiraceae</taxon>
        <taxon>Otoolea</taxon>
    </lineage>
</organism>
<evidence type="ECO:0000256" key="5">
    <source>
        <dbReference type="ARBA" id="ARBA00023125"/>
    </source>
</evidence>
<dbReference type="PANTHER" id="PTHR33202">
    <property type="entry name" value="ZINC UPTAKE REGULATION PROTEIN"/>
    <property type="match status" value="1"/>
</dbReference>
<name>A0AAW5F5B9_CLOSY</name>
<dbReference type="Proteomes" id="UP001300871">
    <property type="component" value="Unassembled WGS sequence"/>
</dbReference>
<dbReference type="CDD" id="cd07153">
    <property type="entry name" value="Fur_like"/>
    <property type="match status" value="1"/>
</dbReference>
<evidence type="ECO:0000256" key="4">
    <source>
        <dbReference type="ARBA" id="ARBA00023015"/>
    </source>
</evidence>
<dbReference type="Gene3D" id="3.30.1490.190">
    <property type="match status" value="1"/>
</dbReference>
<evidence type="ECO:0000313" key="9">
    <source>
        <dbReference type="EMBL" id="MDB2001569.1"/>
    </source>
</evidence>
<sequence length="136" mass="16083">MSERGRYRTKQQEIILNCLKKQESRFLTVEQFMDRLREEGVHVGQTTIYRGLERLAEDGEVMKLPSEDGSRIRYCYADKEELGKPGKLVCLRCGRFIPLECSRLDDLFRHICEEHGFELDKRHMVLYGYCGCRKDE</sequence>
<dbReference type="Proteomes" id="UP001203136">
    <property type="component" value="Unassembled WGS sequence"/>
</dbReference>
<comment type="similarity">
    <text evidence="1">Belongs to the Fur family.</text>
</comment>
<evidence type="ECO:0000256" key="2">
    <source>
        <dbReference type="ARBA" id="ARBA00022491"/>
    </source>
</evidence>
<feature type="binding site" evidence="7">
    <location>
        <position position="90"/>
    </location>
    <ligand>
        <name>Zn(2+)</name>
        <dbReference type="ChEBI" id="CHEBI:29105"/>
    </ligand>
</feature>
<gene>
    <name evidence="8" type="ORF">K5I21_13280</name>
    <name evidence="9" type="ORF">PM006_15300</name>
</gene>
<evidence type="ECO:0000313" key="10">
    <source>
        <dbReference type="Proteomes" id="UP001203136"/>
    </source>
</evidence>
<dbReference type="InterPro" id="IPR036388">
    <property type="entry name" value="WH-like_DNA-bd_sf"/>
</dbReference>
<accession>A0AAW5F5B9</accession>
<dbReference type="GO" id="GO:0003700">
    <property type="term" value="F:DNA-binding transcription factor activity"/>
    <property type="evidence" value="ECO:0007669"/>
    <property type="project" value="InterPro"/>
</dbReference>
<dbReference type="GO" id="GO:0008270">
    <property type="term" value="F:zinc ion binding"/>
    <property type="evidence" value="ECO:0007669"/>
    <property type="project" value="TreeGrafter"/>
</dbReference>
<evidence type="ECO:0000256" key="1">
    <source>
        <dbReference type="ARBA" id="ARBA00007957"/>
    </source>
</evidence>
<evidence type="ECO:0000256" key="3">
    <source>
        <dbReference type="ARBA" id="ARBA00022833"/>
    </source>
</evidence>
<dbReference type="GO" id="GO:0000976">
    <property type="term" value="F:transcription cis-regulatory region binding"/>
    <property type="evidence" value="ECO:0007669"/>
    <property type="project" value="TreeGrafter"/>
</dbReference>
<proteinExistence type="inferred from homology"/>
<keyword evidence="2" id="KW-0678">Repressor</keyword>
<reference evidence="8" key="1">
    <citation type="journal article" date="2022" name="Cell Host Microbe">
        <title>Colonization of the live biotherapeutic product VE303 and modulation of the microbiota and metabolites in healthy volunteers.</title>
        <authorList>
            <person name="Dsouza M."/>
            <person name="Menon R."/>
            <person name="Crossette E."/>
            <person name="Bhattarai S.K."/>
            <person name="Schneider J."/>
            <person name="Kim Y.G."/>
            <person name="Reddy S."/>
            <person name="Caballero S."/>
            <person name="Felix C."/>
            <person name="Cornacchione L."/>
            <person name="Hendrickson J."/>
            <person name="Watson A.R."/>
            <person name="Minot S.S."/>
            <person name="Greenfield N."/>
            <person name="Schopf L."/>
            <person name="Szabady R."/>
            <person name="Patarroyo J."/>
            <person name="Smith W."/>
            <person name="Harrison P."/>
            <person name="Kuijper E.J."/>
            <person name="Kelly C.P."/>
            <person name="Olle B."/>
            <person name="Bobilev D."/>
            <person name="Silber J.L."/>
            <person name="Bucci V."/>
            <person name="Roberts B."/>
            <person name="Faith J."/>
            <person name="Norman J.M."/>
        </authorList>
    </citation>
    <scope>NUCLEOTIDE SEQUENCE</scope>
    <source>
        <strain evidence="8">VE303-04</strain>
    </source>
</reference>
<dbReference type="EMBL" id="JAINVB010000001">
    <property type="protein sequence ID" value="MCK0086829.1"/>
    <property type="molecule type" value="Genomic_DNA"/>
</dbReference>
<dbReference type="InterPro" id="IPR043135">
    <property type="entry name" value="Fur_C"/>
</dbReference>
<dbReference type="InterPro" id="IPR002481">
    <property type="entry name" value="FUR"/>
</dbReference>
<dbReference type="InterPro" id="IPR036390">
    <property type="entry name" value="WH_DNA-bd_sf"/>
</dbReference>
<dbReference type="Gene3D" id="1.10.10.10">
    <property type="entry name" value="Winged helix-like DNA-binding domain superfamily/Winged helix DNA-binding domain"/>
    <property type="match status" value="1"/>
</dbReference>
<feature type="binding site" evidence="7">
    <location>
        <position position="93"/>
    </location>
    <ligand>
        <name>Zn(2+)</name>
        <dbReference type="ChEBI" id="CHEBI:29105"/>
    </ligand>
</feature>
<evidence type="ECO:0000313" key="8">
    <source>
        <dbReference type="EMBL" id="MCK0086829.1"/>
    </source>
</evidence>
<keyword evidence="3 7" id="KW-0862">Zinc</keyword>
<comment type="cofactor">
    <cofactor evidence="7">
        <name>Zn(2+)</name>
        <dbReference type="ChEBI" id="CHEBI:29105"/>
    </cofactor>
    <text evidence="7">Binds 1 zinc ion per subunit.</text>
</comment>
<feature type="binding site" evidence="7">
    <location>
        <position position="130"/>
    </location>
    <ligand>
        <name>Zn(2+)</name>
        <dbReference type="ChEBI" id="CHEBI:29105"/>
    </ligand>
</feature>
<dbReference type="PANTHER" id="PTHR33202:SF7">
    <property type="entry name" value="FERRIC UPTAKE REGULATION PROTEIN"/>
    <property type="match status" value="1"/>
</dbReference>
<dbReference type="Pfam" id="PF01475">
    <property type="entry name" value="FUR"/>
    <property type="match status" value="1"/>
</dbReference>
<reference evidence="9" key="2">
    <citation type="submission" date="2023-01" db="EMBL/GenBank/DDBJ databases">
        <title>Human gut microbiome strain richness.</title>
        <authorList>
            <person name="Chen-Liaw A."/>
        </authorList>
    </citation>
    <scope>NUCLEOTIDE SEQUENCE</scope>
    <source>
        <strain evidence="9">B1_m1001713B170214d0_201011</strain>
    </source>
</reference>
<dbReference type="GeneID" id="57969858"/>